<dbReference type="Pfam" id="PF00237">
    <property type="entry name" value="Ribosomal_L22"/>
    <property type="match status" value="1"/>
</dbReference>
<gene>
    <name evidence="10 14" type="primary">rplV</name>
    <name evidence="14" type="ORF">OJ997_35710</name>
</gene>
<evidence type="ECO:0000256" key="11">
    <source>
        <dbReference type="RuleBase" id="RU004005"/>
    </source>
</evidence>
<comment type="subunit">
    <text evidence="3 10 12">Part of the 50S ribosomal subunit.</text>
</comment>
<evidence type="ECO:0000256" key="3">
    <source>
        <dbReference type="ARBA" id="ARBA00011838"/>
    </source>
</evidence>
<dbReference type="InterPro" id="IPR018260">
    <property type="entry name" value="Ribosomal_uL22_CS"/>
</dbReference>
<organism evidence="14 15">
    <name type="scientific">Solirubrobacter phytolaccae</name>
    <dbReference type="NCBI Taxonomy" id="1404360"/>
    <lineage>
        <taxon>Bacteria</taxon>
        <taxon>Bacillati</taxon>
        <taxon>Actinomycetota</taxon>
        <taxon>Thermoleophilia</taxon>
        <taxon>Solirubrobacterales</taxon>
        <taxon>Solirubrobacteraceae</taxon>
        <taxon>Solirubrobacter</taxon>
    </lineage>
</organism>
<keyword evidence="15" id="KW-1185">Reference proteome</keyword>
<dbReference type="PANTHER" id="PTHR13501:SF8">
    <property type="entry name" value="LARGE RIBOSOMAL SUBUNIT PROTEIN UL22M"/>
    <property type="match status" value="1"/>
</dbReference>
<dbReference type="Gene3D" id="3.90.470.10">
    <property type="entry name" value="Ribosomal protein L22/L17"/>
    <property type="match status" value="1"/>
</dbReference>
<dbReference type="AlphaFoldDB" id="A0A9X3SDF8"/>
<comment type="function">
    <text evidence="10 13">This protein binds specifically to 23S rRNA; its binding is stimulated by other ribosomal proteins, e.g., L4, L17, and L20. It is important during the early stages of 50S assembly. It makes multiple contacts with different domains of the 23S rRNA in the assembled 50S subunit and ribosome.</text>
</comment>
<evidence type="ECO:0000256" key="4">
    <source>
        <dbReference type="ARBA" id="ARBA00022730"/>
    </source>
</evidence>
<dbReference type="SUPFAM" id="SSF54843">
    <property type="entry name" value="Ribosomal protein L22"/>
    <property type="match status" value="1"/>
</dbReference>
<dbReference type="InterPro" id="IPR047867">
    <property type="entry name" value="Ribosomal_uL22_bac/org-type"/>
</dbReference>
<dbReference type="PANTHER" id="PTHR13501">
    <property type="entry name" value="CHLOROPLAST 50S RIBOSOMAL PROTEIN L22-RELATED"/>
    <property type="match status" value="1"/>
</dbReference>
<comment type="function">
    <text evidence="8">This protein binds specifically to 23S rRNA; its binding is stimulated by other ribosomal proteins, e.g. L4, L17, and L20. It is important during the early stages of 50S assembly. It makes multiple contacts with different domains of the 23S rRNA in the assembled 50S subunit and ribosome.</text>
</comment>
<comment type="similarity">
    <text evidence="2 10 11">Belongs to the universal ribosomal protein uL22 family.</text>
</comment>
<evidence type="ECO:0000256" key="1">
    <source>
        <dbReference type="ARBA" id="ARBA00003478"/>
    </source>
</evidence>
<evidence type="ECO:0000256" key="6">
    <source>
        <dbReference type="ARBA" id="ARBA00022980"/>
    </source>
</evidence>
<keyword evidence="4 10" id="KW-0699">rRNA-binding</keyword>
<proteinExistence type="inferred from homology"/>
<keyword evidence="7 10" id="KW-0687">Ribonucleoprotein</keyword>
<reference evidence="14" key="1">
    <citation type="submission" date="2022-10" db="EMBL/GenBank/DDBJ databases">
        <title>The WGS of Solirubrobacter phytolaccae KCTC 29190.</title>
        <authorList>
            <person name="Jiang Z."/>
        </authorList>
    </citation>
    <scope>NUCLEOTIDE SEQUENCE</scope>
    <source>
        <strain evidence="14">KCTC 29190</strain>
    </source>
</reference>
<dbReference type="NCBIfam" id="TIGR01044">
    <property type="entry name" value="rplV_bact"/>
    <property type="match status" value="1"/>
</dbReference>
<dbReference type="GO" id="GO:0003735">
    <property type="term" value="F:structural constituent of ribosome"/>
    <property type="evidence" value="ECO:0007669"/>
    <property type="project" value="InterPro"/>
</dbReference>
<evidence type="ECO:0000313" key="14">
    <source>
        <dbReference type="EMBL" id="MDA0185706.1"/>
    </source>
</evidence>
<dbReference type="GO" id="GO:0019843">
    <property type="term" value="F:rRNA binding"/>
    <property type="evidence" value="ECO:0007669"/>
    <property type="project" value="UniProtKB-UniRule"/>
</dbReference>
<name>A0A9X3SDF8_9ACTN</name>
<evidence type="ECO:0000256" key="8">
    <source>
        <dbReference type="ARBA" id="ARBA00025084"/>
    </source>
</evidence>
<dbReference type="InterPro" id="IPR005727">
    <property type="entry name" value="Ribosomal_uL22_bac/chlpt-type"/>
</dbReference>
<evidence type="ECO:0000256" key="2">
    <source>
        <dbReference type="ARBA" id="ARBA00009451"/>
    </source>
</evidence>
<comment type="function">
    <text evidence="1 10">The globular domain of the protein is located near the polypeptide exit tunnel on the outside of the subunit, while an extended beta-hairpin is found that lines the wall of the exit tunnel in the center of the 70S ribosome.</text>
</comment>
<dbReference type="EMBL" id="JAPDDP010000135">
    <property type="protein sequence ID" value="MDA0185706.1"/>
    <property type="molecule type" value="Genomic_DNA"/>
</dbReference>
<dbReference type="GO" id="GO:0022625">
    <property type="term" value="C:cytosolic large ribosomal subunit"/>
    <property type="evidence" value="ECO:0007669"/>
    <property type="project" value="TreeGrafter"/>
</dbReference>
<keyword evidence="5 10" id="KW-0694">RNA-binding</keyword>
<protein>
    <recommendedName>
        <fullName evidence="9 10">Large ribosomal subunit protein uL22</fullName>
    </recommendedName>
</protein>
<comment type="caution">
    <text evidence="14">The sequence shown here is derived from an EMBL/GenBank/DDBJ whole genome shotgun (WGS) entry which is preliminary data.</text>
</comment>
<accession>A0A9X3SDF8</accession>
<dbReference type="PROSITE" id="PS00464">
    <property type="entry name" value="RIBOSOMAL_L22"/>
    <property type="match status" value="1"/>
</dbReference>
<dbReference type="CDD" id="cd00336">
    <property type="entry name" value="Ribosomal_L22"/>
    <property type="match status" value="1"/>
</dbReference>
<dbReference type="Proteomes" id="UP001147653">
    <property type="component" value="Unassembled WGS sequence"/>
</dbReference>
<dbReference type="GO" id="GO:0006412">
    <property type="term" value="P:translation"/>
    <property type="evidence" value="ECO:0007669"/>
    <property type="project" value="UniProtKB-UniRule"/>
</dbReference>
<dbReference type="InterPro" id="IPR001063">
    <property type="entry name" value="Ribosomal_uL22"/>
</dbReference>
<evidence type="ECO:0000256" key="12">
    <source>
        <dbReference type="RuleBase" id="RU004006"/>
    </source>
</evidence>
<evidence type="ECO:0000256" key="5">
    <source>
        <dbReference type="ARBA" id="ARBA00022884"/>
    </source>
</evidence>
<evidence type="ECO:0000313" key="15">
    <source>
        <dbReference type="Proteomes" id="UP001147653"/>
    </source>
</evidence>
<dbReference type="InterPro" id="IPR036394">
    <property type="entry name" value="Ribosomal_uL22_sf"/>
</dbReference>
<evidence type="ECO:0000256" key="9">
    <source>
        <dbReference type="ARBA" id="ARBA00035207"/>
    </source>
</evidence>
<sequence>MPVGLKVSAQAKYVRTSARKARLVCDHIRGKDVVEARKILAFATRDAAKAWSKLLESAVANAEHNHELVGEDLKIFAVTADEGPTLKRYRPRAMGRATRIRKRTSHLSITLTPKES</sequence>
<dbReference type="HAMAP" id="MF_01331_B">
    <property type="entry name" value="Ribosomal_uL22_B"/>
    <property type="match status" value="1"/>
</dbReference>
<evidence type="ECO:0000256" key="10">
    <source>
        <dbReference type="HAMAP-Rule" id="MF_01331"/>
    </source>
</evidence>
<evidence type="ECO:0000256" key="7">
    <source>
        <dbReference type="ARBA" id="ARBA00023274"/>
    </source>
</evidence>
<keyword evidence="6 10" id="KW-0689">Ribosomal protein</keyword>
<evidence type="ECO:0000256" key="13">
    <source>
        <dbReference type="RuleBase" id="RU004008"/>
    </source>
</evidence>